<dbReference type="EMBL" id="JBGMDY010000002">
    <property type="protein sequence ID" value="KAL2344279.1"/>
    <property type="molecule type" value="Genomic_DNA"/>
</dbReference>
<keyword evidence="3" id="KW-1185">Reference proteome</keyword>
<dbReference type="PANTHER" id="PTHR33122">
    <property type="entry name" value="LIPID BINDING PROTEIN-RELATED"/>
    <property type="match status" value="1"/>
</dbReference>
<organism evidence="2 3">
    <name type="scientific">Flemingia macrophylla</name>
    <dbReference type="NCBI Taxonomy" id="520843"/>
    <lineage>
        <taxon>Eukaryota</taxon>
        <taxon>Viridiplantae</taxon>
        <taxon>Streptophyta</taxon>
        <taxon>Embryophyta</taxon>
        <taxon>Tracheophyta</taxon>
        <taxon>Spermatophyta</taxon>
        <taxon>Magnoliopsida</taxon>
        <taxon>eudicotyledons</taxon>
        <taxon>Gunneridae</taxon>
        <taxon>Pentapetalae</taxon>
        <taxon>rosids</taxon>
        <taxon>fabids</taxon>
        <taxon>Fabales</taxon>
        <taxon>Fabaceae</taxon>
        <taxon>Papilionoideae</taxon>
        <taxon>50 kb inversion clade</taxon>
        <taxon>NPAAA clade</taxon>
        <taxon>indigoferoid/millettioid clade</taxon>
        <taxon>Phaseoleae</taxon>
        <taxon>Flemingia</taxon>
    </lineage>
</organism>
<dbReference type="InterPro" id="IPR039265">
    <property type="entry name" value="DIR1-like"/>
</dbReference>
<dbReference type="Gene3D" id="1.10.110.10">
    <property type="entry name" value="Plant lipid-transfer and hydrophobic proteins"/>
    <property type="match status" value="1"/>
</dbReference>
<dbReference type="InterPro" id="IPR016140">
    <property type="entry name" value="Bifunc_inhib/LTP/seed_store"/>
</dbReference>
<evidence type="ECO:0000313" key="3">
    <source>
        <dbReference type="Proteomes" id="UP001603857"/>
    </source>
</evidence>
<name>A0ABD1N891_9FABA</name>
<dbReference type="Proteomes" id="UP001603857">
    <property type="component" value="Unassembled WGS sequence"/>
</dbReference>
<proteinExistence type="predicted"/>
<accession>A0ABD1N891</accession>
<dbReference type="Pfam" id="PF14368">
    <property type="entry name" value="LTP_2"/>
    <property type="match status" value="1"/>
</dbReference>
<dbReference type="SUPFAM" id="SSF47699">
    <property type="entry name" value="Bifunctional inhibitor/lipid-transfer protein/seed storage 2S albumin"/>
    <property type="match status" value="1"/>
</dbReference>
<evidence type="ECO:0000259" key="1">
    <source>
        <dbReference type="Pfam" id="PF14368"/>
    </source>
</evidence>
<dbReference type="PANTHER" id="PTHR33122:SF63">
    <property type="entry name" value="BIFUNCTIONAL INHIBITOR_PLANT LIPID TRANSFER PROTEIN_SEED STORAGE HELICAL DOMAIN-CONTAINING PROTEIN"/>
    <property type="match status" value="1"/>
</dbReference>
<dbReference type="InterPro" id="IPR044741">
    <property type="entry name" value="NsLTP-like"/>
</dbReference>
<dbReference type="CDD" id="cd04660">
    <property type="entry name" value="nsLTP_like"/>
    <property type="match status" value="1"/>
</dbReference>
<dbReference type="AlphaFoldDB" id="A0ABD1N891"/>
<sequence>MYLQQRVVVALLIGTDNSSGQIICNISAEDLFKCKPSVTPPNPTPPSKDCCDVISHANLSCFCIFKNSHLLPFLSIDPNLALQLPTLCNISNPPNC</sequence>
<gene>
    <name evidence="2" type="ORF">Fmac_005564</name>
</gene>
<evidence type="ECO:0000313" key="2">
    <source>
        <dbReference type="EMBL" id="KAL2344279.1"/>
    </source>
</evidence>
<reference evidence="2 3" key="1">
    <citation type="submission" date="2024-08" db="EMBL/GenBank/DDBJ databases">
        <title>Insights into the chromosomal genome structure of Flemingia macrophylla.</title>
        <authorList>
            <person name="Ding Y."/>
            <person name="Zhao Y."/>
            <person name="Bi W."/>
            <person name="Wu M."/>
            <person name="Zhao G."/>
            <person name="Gong Y."/>
            <person name="Li W."/>
            <person name="Zhang P."/>
        </authorList>
    </citation>
    <scope>NUCLEOTIDE SEQUENCE [LARGE SCALE GENOMIC DNA]</scope>
    <source>
        <strain evidence="2">DYQJB</strain>
        <tissue evidence="2">Leaf</tissue>
    </source>
</reference>
<feature type="domain" description="Bifunctional inhibitor/plant lipid transfer protein/seed storage helical" evidence="1">
    <location>
        <begin position="17"/>
        <end position="95"/>
    </location>
</feature>
<dbReference type="InterPro" id="IPR036312">
    <property type="entry name" value="Bifun_inhib/LTP/seed_sf"/>
</dbReference>
<comment type="caution">
    <text evidence="2">The sequence shown here is derived from an EMBL/GenBank/DDBJ whole genome shotgun (WGS) entry which is preliminary data.</text>
</comment>
<protein>
    <recommendedName>
        <fullName evidence="1">Bifunctional inhibitor/plant lipid transfer protein/seed storage helical domain-containing protein</fullName>
    </recommendedName>
</protein>